<keyword evidence="4" id="KW-1185">Reference proteome</keyword>
<dbReference type="PRINTS" id="PR00625">
    <property type="entry name" value="JDOMAIN"/>
</dbReference>
<evidence type="ECO:0000313" key="3">
    <source>
        <dbReference type="EMBL" id="KRY33941.1"/>
    </source>
</evidence>
<dbReference type="Proteomes" id="UP000054776">
    <property type="component" value="Unassembled WGS sequence"/>
</dbReference>
<dbReference type="PANTHER" id="PTHR44272">
    <property type="entry name" value="DNAJ DOMAIN (PROKARYOTIC HEAT SHOCK PROTEIN)"/>
    <property type="match status" value="1"/>
</dbReference>
<dbReference type="InterPro" id="IPR036869">
    <property type="entry name" value="J_dom_sf"/>
</dbReference>
<dbReference type="InterPro" id="IPR018253">
    <property type="entry name" value="DnaJ_domain_CS"/>
</dbReference>
<dbReference type="InParanoid" id="A0A0V1BA96"/>
<dbReference type="eggNOG" id="KOG0713">
    <property type="taxonomic scope" value="Eukaryota"/>
</dbReference>
<dbReference type="InterPro" id="IPR052812">
    <property type="entry name" value="Plant_DnaJ_domain"/>
</dbReference>
<dbReference type="Pfam" id="PF00226">
    <property type="entry name" value="DnaJ"/>
    <property type="match status" value="1"/>
</dbReference>
<dbReference type="STRING" id="6334.A0A0V1BA96"/>
<organism evidence="3 4">
    <name type="scientific">Trichinella spiralis</name>
    <name type="common">Trichina worm</name>
    <dbReference type="NCBI Taxonomy" id="6334"/>
    <lineage>
        <taxon>Eukaryota</taxon>
        <taxon>Metazoa</taxon>
        <taxon>Ecdysozoa</taxon>
        <taxon>Nematoda</taxon>
        <taxon>Enoplea</taxon>
        <taxon>Dorylaimia</taxon>
        <taxon>Trichinellida</taxon>
        <taxon>Trichinellidae</taxon>
        <taxon>Trichinella</taxon>
    </lineage>
</organism>
<dbReference type="PANTHER" id="PTHR44272:SF3">
    <property type="entry name" value="J DOMAIN-CONTAINING PROTEIN"/>
    <property type="match status" value="1"/>
</dbReference>
<protein>
    <submittedName>
        <fullName evidence="3">Chaperone protein dnaJ 15</fullName>
    </submittedName>
</protein>
<feature type="domain" description="J" evidence="2">
    <location>
        <begin position="54"/>
        <end position="119"/>
    </location>
</feature>
<dbReference type="EMBL" id="JYDH01000075">
    <property type="protein sequence ID" value="KRY33941.1"/>
    <property type="molecule type" value="Genomic_DNA"/>
</dbReference>
<feature type="non-terminal residue" evidence="3">
    <location>
        <position position="1"/>
    </location>
</feature>
<dbReference type="SUPFAM" id="SSF46565">
    <property type="entry name" value="Chaperone J-domain"/>
    <property type="match status" value="1"/>
</dbReference>
<dbReference type="OrthoDB" id="10250354at2759"/>
<sequence length="432" mass="49095">LPPLLENCSNGNSAPGFYEHFMLLAKGSNGQLCIFIIFIVPFCLTMASAGGEKDFYEILGVERTASESEIRMAYRKLALRYHPDRNPGSQEDAEKFKEISVAYAVLSDSNRRHRYDLTGPADSLKEFEVIDPSELGYLGRAFGALFTQLNIPIPTTISPKVISMAEQIIKSNFSTDIPVETLNFGCVSNCRVVTREAKFYRISISEEDCKKGIIISCRSTDMSKFKLILFDKEGCVRTMWESQKLKRYTSAEAFSLPFDVVRITNVFELNVLREFDKEVPIQFHLLDGLQTAQNIKIQPGEHLICIFGDNWFKDTNVKVKLLTAECDTVAFQTIRKCEENLKNYKEEMNNFKTEFLDAKKRYETAVAKLENYGKEITDNLSRRESAYAEFVDSSAAKYVMKVEKKQKNYGGGHLFNNIFDAITSGIPKNSKH</sequence>
<dbReference type="CDD" id="cd06257">
    <property type="entry name" value="DnaJ"/>
    <property type="match status" value="1"/>
</dbReference>
<comment type="caution">
    <text evidence="3">The sequence shown here is derived from an EMBL/GenBank/DDBJ whole genome shotgun (WGS) entry which is preliminary data.</text>
</comment>
<feature type="coiled-coil region" evidence="1">
    <location>
        <begin position="334"/>
        <end position="361"/>
    </location>
</feature>
<gene>
    <name evidence="3" type="primary">ATJ15</name>
    <name evidence="3" type="ORF">T01_748</name>
</gene>
<evidence type="ECO:0000313" key="4">
    <source>
        <dbReference type="Proteomes" id="UP000054776"/>
    </source>
</evidence>
<dbReference type="SMART" id="SM00271">
    <property type="entry name" value="DnaJ"/>
    <property type="match status" value="1"/>
</dbReference>
<evidence type="ECO:0000259" key="2">
    <source>
        <dbReference type="PROSITE" id="PS50076"/>
    </source>
</evidence>
<dbReference type="InterPro" id="IPR001623">
    <property type="entry name" value="DnaJ_domain"/>
</dbReference>
<name>A0A0V1BA96_TRISP</name>
<keyword evidence="1" id="KW-0175">Coiled coil</keyword>
<dbReference type="Gene3D" id="1.10.287.110">
    <property type="entry name" value="DnaJ domain"/>
    <property type="match status" value="1"/>
</dbReference>
<dbReference type="PROSITE" id="PS00636">
    <property type="entry name" value="DNAJ_1"/>
    <property type="match status" value="1"/>
</dbReference>
<evidence type="ECO:0000256" key="1">
    <source>
        <dbReference type="SAM" id="Coils"/>
    </source>
</evidence>
<reference evidence="3 4" key="1">
    <citation type="submission" date="2015-01" db="EMBL/GenBank/DDBJ databases">
        <title>Evolution of Trichinella species and genotypes.</title>
        <authorList>
            <person name="Korhonen P.K."/>
            <person name="Edoardo P."/>
            <person name="Giuseppe L.R."/>
            <person name="Gasser R.B."/>
        </authorList>
    </citation>
    <scope>NUCLEOTIDE SEQUENCE [LARGE SCALE GENOMIC DNA]</scope>
    <source>
        <strain evidence="3">ISS3</strain>
    </source>
</reference>
<dbReference type="PROSITE" id="PS50076">
    <property type="entry name" value="DNAJ_2"/>
    <property type="match status" value="1"/>
</dbReference>
<accession>A0A0V1BA96</accession>
<dbReference type="FunCoup" id="A0A0V1BA96">
    <property type="interactions" value="96"/>
</dbReference>
<dbReference type="AlphaFoldDB" id="A0A0V1BA96"/>
<proteinExistence type="predicted"/>